<dbReference type="Pfam" id="PF15021">
    <property type="entry name" value="SHLD1_C"/>
    <property type="match status" value="1"/>
</dbReference>
<dbReference type="STRING" id="8840.ENSAPLP00000028564"/>
<dbReference type="InterPro" id="IPR053898">
    <property type="entry name" value="SHLD1_C"/>
</dbReference>
<proteinExistence type="predicted"/>
<keyword evidence="4" id="KW-1185">Reference proteome</keyword>
<dbReference type="InterPro" id="IPR027821">
    <property type="entry name" value="SHLD1"/>
</dbReference>
<feature type="domain" description="Shieldin complex subunit 1 C-terminal" evidence="2">
    <location>
        <begin position="98"/>
        <end position="215"/>
    </location>
</feature>
<organism evidence="3 4">
    <name type="scientific">Anas platyrhynchos platyrhynchos</name>
    <name type="common">Northern mallard</name>
    <dbReference type="NCBI Taxonomy" id="8840"/>
    <lineage>
        <taxon>Eukaryota</taxon>
        <taxon>Metazoa</taxon>
        <taxon>Chordata</taxon>
        <taxon>Craniata</taxon>
        <taxon>Vertebrata</taxon>
        <taxon>Euteleostomi</taxon>
        <taxon>Archelosauria</taxon>
        <taxon>Archosauria</taxon>
        <taxon>Dinosauria</taxon>
        <taxon>Saurischia</taxon>
        <taxon>Theropoda</taxon>
        <taxon>Coelurosauria</taxon>
        <taxon>Aves</taxon>
        <taxon>Neognathae</taxon>
        <taxon>Galloanserae</taxon>
        <taxon>Anseriformes</taxon>
        <taxon>Anatidae</taxon>
        <taxon>Anatinae</taxon>
        <taxon>Anas</taxon>
    </lineage>
</organism>
<dbReference type="PANTHER" id="PTHR36863">
    <property type="entry name" value="SHIELDIN COMPLEX SUBUNIT 1"/>
    <property type="match status" value="1"/>
</dbReference>
<evidence type="ECO:0000313" key="3">
    <source>
        <dbReference type="Ensembl" id="ENSAPLP00000028564.1"/>
    </source>
</evidence>
<evidence type="ECO:0000259" key="2">
    <source>
        <dbReference type="Pfam" id="PF15021"/>
    </source>
</evidence>
<reference evidence="3" key="2">
    <citation type="submission" date="2025-08" db="UniProtKB">
        <authorList>
            <consortium name="Ensembl"/>
        </authorList>
    </citation>
    <scope>IDENTIFICATION</scope>
</reference>
<dbReference type="Ensembl" id="ENSAPLT00000023316.1">
    <property type="protein sequence ID" value="ENSAPLP00000028564.1"/>
    <property type="gene ID" value="ENSAPLG00000021416.1"/>
</dbReference>
<protein>
    <submittedName>
        <fullName evidence="3">Shieldin complex subunit 1</fullName>
    </submittedName>
</protein>
<dbReference type="Proteomes" id="UP000016666">
    <property type="component" value="Chromosome 3"/>
</dbReference>
<evidence type="ECO:0000313" key="4">
    <source>
        <dbReference type="Proteomes" id="UP000016666"/>
    </source>
</evidence>
<name>A0A493TS23_ANAPP</name>
<dbReference type="GO" id="GO:0035861">
    <property type="term" value="C:site of double-strand break"/>
    <property type="evidence" value="ECO:0007669"/>
    <property type="project" value="Ensembl"/>
</dbReference>
<reference evidence="3 4" key="1">
    <citation type="submission" date="2017-10" db="EMBL/GenBank/DDBJ databases">
        <title>A new Pekin duck reference genome.</title>
        <authorList>
            <person name="Hou Z.-C."/>
            <person name="Zhou Z.-K."/>
            <person name="Zhu F."/>
            <person name="Hou S.-S."/>
        </authorList>
    </citation>
    <scope>NUCLEOTIDE SEQUENCE [LARGE SCALE GENOMIC DNA]</scope>
</reference>
<reference evidence="3" key="3">
    <citation type="submission" date="2025-09" db="UniProtKB">
        <authorList>
            <consortium name="Ensembl"/>
        </authorList>
    </citation>
    <scope>IDENTIFICATION</scope>
</reference>
<dbReference type="GO" id="GO:0045830">
    <property type="term" value="P:positive regulation of isotype switching"/>
    <property type="evidence" value="ECO:0007669"/>
    <property type="project" value="Ensembl"/>
</dbReference>
<dbReference type="GeneTree" id="ENSGT00390000014969"/>
<evidence type="ECO:0000256" key="1">
    <source>
        <dbReference type="SAM" id="MobiDB-lite"/>
    </source>
</evidence>
<sequence>MEGKEPSPSLHSEESSVLDLPSVSVCDLAEIFQPSSSTESSEEPFRSPDSFPSPLPGESNPPSAVPAGASEKGNVRCYPEAGLCEHTEPNDASLSSTYERENTEDASIRKSLDAFYETYCKNGPGKADPTCEAASRCLSQKVSELTNRGGSKYALRCLQMAQVVLNRDGCKIFPNYPTTACFSKPAEGEAMLEDTKRTPGLSDDVLQLLLKQTRTEHSPDVLHEK</sequence>
<accession>A0A493TS23</accession>
<dbReference type="GO" id="GO:2001034">
    <property type="term" value="P:positive regulation of double-strand break repair via nonhomologous end joining"/>
    <property type="evidence" value="ECO:0007669"/>
    <property type="project" value="Ensembl"/>
</dbReference>
<dbReference type="OMA" id="NHPTTAC"/>
<dbReference type="AlphaFoldDB" id="A0A493TS23"/>
<feature type="region of interest" description="Disordered" evidence="1">
    <location>
        <begin position="29"/>
        <end position="72"/>
    </location>
</feature>
<dbReference type="GO" id="GO:2000042">
    <property type="term" value="P:negative regulation of double-strand break repair via homologous recombination"/>
    <property type="evidence" value="ECO:0007669"/>
    <property type="project" value="Ensembl"/>
</dbReference>
<gene>
    <name evidence="3" type="primary">SHLD1</name>
</gene>
<dbReference type="PANTHER" id="PTHR36863:SF1">
    <property type="entry name" value="SHIELDIN COMPLEX SUBUNIT 1"/>
    <property type="match status" value="1"/>
</dbReference>